<evidence type="ECO:0000313" key="3">
    <source>
        <dbReference type="Proteomes" id="UP001596150"/>
    </source>
</evidence>
<reference evidence="3" key="1">
    <citation type="journal article" date="2019" name="Int. J. Syst. Evol. Microbiol.">
        <title>The Global Catalogue of Microorganisms (GCM) 10K type strain sequencing project: providing services to taxonomists for standard genome sequencing and annotation.</title>
        <authorList>
            <consortium name="The Broad Institute Genomics Platform"/>
            <consortium name="The Broad Institute Genome Sequencing Center for Infectious Disease"/>
            <person name="Wu L."/>
            <person name="Ma J."/>
        </authorList>
    </citation>
    <scope>NUCLEOTIDE SEQUENCE [LARGE SCALE GENOMIC DNA]</scope>
    <source>
        <strain evidence="3">KACC 12633</strain>
    </source>
</reference>
<keyword evidence="3" id="KW-1185">Reference proteome</keyword>
<evidence type="ECO:0000313" key="2">
    <source>
        <dbReference type="EMBL" id="MFC5514841.1"/>
    </source>
</evidence>
<comment type="caution">
    <text evidence="2">The sequence shown here is derived from an EMBL/GenBank/DDBJ whole genome shotgun (WGS) entry which is preliminary data.</text>
</comment>
<evidence type="ECO:0000256" key="1">
    <source>
        <dbReference type="SAM" id="Phobius"/>
    </source>
</evidence>
<feature type="transmembrane region" description="Helical" evidence="1">
    <location>
        <begin position="20"/>
        <end position="40"/>
    </location>
</feature>
<name>A0ABW0PRP7_9HYPH</name>
<dbReference type="Proteomes" id="UP001596150">
    <property type="component" value="Unassembled WGS sequence"/>
</dbReference>
<dbReference type="RefSeq" id="WP_266342862.1">
    <property type="nucleotide sequence ID" value="NZ_JAPKNH010000002.1"/>
</dbReference>
<accession>A0ABW0PRP7</accession>
<keyword evidence="1" id="KW-1133">Transmembrane helix</keyword>
<proteinExistence type="predicted"/>
<organism evidence="2 3">
    <name type="scientific">Kaistia terrae</name>
    <dbReference type="NCBI Taxonomy" id="537017"/>
    <lineage>
        <taxon>Bacteria</taxon>
        <taxon>Pseudomonadati</taxon>
        <taxon>Pseudomonadota</taxon>
        <taxon>Alphaproteobacteria</taxon>
        <taxon>Hyphomicrobiales</taxon>
        <taxon>Kaistiaceae</taxon>
        <taxon>Kaistia</taxon>
    </lineage>
</organism>
<keyword evidence="1" id="KW-0812">Transmembrane</keyword>
<keyword evidence="1" id="KW-0472">Membrane</keyword>
<protein>
    <submittedName>
        <fullName evidence="2">Uncharacterized protein</fullName>
    </submittedName>
</protein>
<dbReference type="EMBL" id="JBHSML010000002">
    <property type="protein sequence ID" value="MFC5514841.1"/>
    <property type="molecule type" value="Genomic_DNA"/>
</dbReference>
<gene>
    <name evidence="2" type="ORF">ACFPP9_03580</name>
</gene>
<sequence length="75" mass="7841">MDDTTKGGSHRRERATRGAFYLWMAAYAAIVVAIVAVHAVGGNSVDPDTAQGRQITRAGAFLGPTIPVVQSDVNG</sequence>